<proteinExistence type="predicted"/>
<evidence type="ECO:0000313" key="1">
    <source>
        <dbReference type="EMBL" id="DAD37842.1"/>
    </source>
</evidence>
<sequence>MSWLLSWPSCYSKSKKASDCLIQLYVLVNAMERNGGNWISTDWKMSRSLYGEEVKSHGLMDSKVRVMACFPFTGSLGTRKNKFHKPIICKAQVFFFSHLFKLLLGTPTSTAAICSEKCAEM</sequence>
<organism evidence="1 2">
    <name type="scientific">Nelumbo nucifera</name>
    <name type="common">Sacred lotus</name>
    <dbReference type="NCBI Taxonomy" id="4432"/>
    <lineage>
        <taxon>Eukaryota</taxon>
        <taxon>Viridiplantae</taxon>
        <taxon>Streptophyta</taxon>
        <taxon>Embryophyta</taxon>
        <taxon>Tracheophyta</taxon>
        <taxon>Spermatophyta</taxon>
        <taxon>Magnoliopsida</taxon>
        <taxon>Proteales</taxon>
        <taxon>Nelumbonaceae</taxon>
        <taxon>Nelumbo</taxon>
    </lineage>
</organism>
<comment type="caution">
    <text evidence="1">The sequence shown here is derived from an EMBL/GenBank/DDBJ whole genome shotgun (WGS) entry which is preliminary data.</text>
</comment>
<reference evidence="1 2" key="1">
    <citation type="journal article" date="2020" name="Mol. Biol. Evol.">
        <title>Distinct Expression and Methylation Patterns for Genes with Different Fates following a Single Whole-Genome Duplication in Flowering Plants.</title>
        <authorList>
            <person name="Shi T."/>
            <person name="Rahmani R.S."/>
            <person name="Gugger P.F."/>
            <person name="Wang M."/>
            <person name="Li H."/>
            <person name="Zhang Y."/>
            <person name="Li Z."/>
            <person name="Wang Q."/>
            <person name="Van de Peer Y."/>
            <person name="Marchal K."/>
            <person name="Chen J."/>
        </authorList>
    </citation>
    <scope>NUCLEOTIDE SEQUENCE [LARGE SCALE GENOMIC DNA]</scope>
    <source>
        <tissue evidence="1">Leaf</tissue>
    </source>
</reference>
<evidence type="ECO:0000313" key="2">
    <source>
        <dbReference type="Proteomes" id="UP000607653"/>
    </source>
</evidence>
<dbReference type="Proteomes" id="UP000607653">
    <property type="component" value="Unassembled WGS sequence"/>
</dbReference>
<protein>
    <submittedName>
        <fullName evidence="1">Uncharacterized protein</fullName>
    </submittedName>
</protein>
<keyword evidence="2" id="KW-1185">Reference proteome</keyword>
<name>A0A822YYU0_NELNU</name>
<gene>
    <name evidence="1" type="ORF">HUJ06_008483</name>
</gene>
<accession>A0A822YYU0</accession>
<dbReference type="AlphaFoldDB" id="A0A822YYU0"/>
<dbReference type="EMBL" id="DUZY01000004">
    <property type="protein sequence ID" value="DAD37842.1"/>
    <property type="molecule type" value="Genomic_DNA"/>
</dbReference>